<organism evidence="2 3">
    <name type="scientific">Macrostomum lignano</name>
    <dbReference type="NCBI Taxonomy" id="282301"/>
    <lineage>
        <taxon>Eukaryota</taxon>
        <taxon>Metazoa</taxon>
        <taxon>Spiralia</taxon>
        <taxon>Lophotrochozoa</taxon>
        <taxon>Platyhelminthes</taxon>
        <taxon>Rhabditophora</taxon>
        <taxon>Macrostomorpha</taxon>
        <taxon>Macrostomida</taxon>
        <taxon>Macrostomidae</taxon>
        <taxon>Macrostomum</taxon>
    </lineage>
</organism>
<proteinExistence type="predicted"/>
<protein>
    <submittedName>
        <fullName evidence="3">Nuclear pore complex protein Nup85</fullName>
    </submittedName>
</protein>
<dbReference type="Proteomes" id="UP000095280">
    <property type="component" value="Unplaced"/>
</dbReference>
<evidence type="ECO:0000313" key="2">
    <source>
        <dbReference type="Proteomes" id="UP000095280"/>
    </source>
</evidence>
<feature type="compositionally biased region" description="Low complexity" evidence="1">
    <location>
        <begin position="54"/>
        <end position="68"/>
    </location>
</feature>
<feature type="region of interest" description="Disordered" evidence="1">
    <location>
        <begin position="23"/>
        <end position="75"/>
    </location>
</feature>
<feature type="compositionally biased region" description="Low complexity" evidence="1">
    <location>
        <begin position="24"/>
        <end position="40"/>
    </location>
</feature>
<keyword evidence="2" id="KW-1185">Reference proteome</keyword>
<accession>A0A1I8G1E8</accession>
<reference evidence="3" key="1">
    <citation type="submission" date="2016-11" db="UniProtKB">
        <authorList>
            <consortium name="WormBaseParasite"/>
        </authorList>
    </citation>
    <scope>IDENTIFICATION</scope>
</reference>
<name>A0A1I8G1E8_9PLAT</name>
<evidence type="ECO:0000256" key="1">
    <source>
        <dbReference type="SAM" id="MobiDB-lite"/>
    </source>
</evidence>
<dbReference type="WBParaSite" id="maker-uti_cns_0000449-snap-gene-1.21-mRNA-1">
    <property type="protein sequence ID" value="maker-uti_cns_0000449-snap-gene-1.21-mRNA-1"/>
    <property type="gene ID" value="maker-uti_cns_0000449-snap-gene-1.21"/>
</dbReference>
<sequence>ARAESVPADTRLEILRRAVKFCKQQAQQQSSSSNQSQQASGKRKQQQQKERSASVEADSAEAAAPADSTNWPAAAETASSWLQHARSVRERLLPLLLQQSSSSSSSIAAAAAALGPDRSDAEQLIERLLTDQSVPLESTLAVAEVAKLTGADVSNLLRFAVRKRICEANEDADWIIGLSSLLDELREPLQSSLAAAINDAPVLAALKDCLGSGQTLSADRRLSVSGMGDLLALWPPCSSEAQQQRVATNYLTPAWLAWLDACGRLGQAGRDLAVARAIQQQQQEQYEESSQQQLLLWPPEVYNRAYEICLLEDDQASRDWDSACTIARLSAGSLIDSFLTACESAEPAPALRSDTLLSLVDAGLAGKLPGSCLYPQFVSRLLADRSSKSSNRLAQTIEQLRTAGCQPEAAWLMMEQRGGGCHPGLRTWDNAAALLRML</sequence>
<evidence type="ECO:0000313" key="3">
    <source>
        <dbReference type="WBParaSite" id="maker-uti_cns_0000449-snap-gene-1.21-mRNA-1"/>
    </source>
</evidence>
<dbReference type="AlphaFoldDB" id="A0A1I8G1E8"/>